<sequence>MPRPNVLQIGEFPSAQQDIINAEVRRYAQEDLQRDPAVSEGIEAILTRSSYQVPASLLASLPNLKIIATSGVGFDGIPLDAARSRGVIVTNTPGVLDAAVCELAIGLLLSLLRRIPSADRFVRDEAWTHELFPLTSSLAGKRIGIVGLGRIGQGIARRLAGFDVEIAYCGSKVEGLPYAMISDVRELASFADILIVCCPGGDRTRHLIDGAVLSALGSSGFLVNVSRGTVVDEAALIDALENGLIRGAALDVFEKEPLIGSRLATLSNVILTPHAGSATEETRHTMLRLALDNIHRVLDGSCALTPVK</sequence>
<evidence type="ECO:0000313" key="8">
    <source>
        <dbReference type="Proteomes" id="UP001229486"/>
    </source>
</evidence>
<dbReference type="SUPFAM" id="SSF52283">
    <property type="entry name" value="Formate/glycerate dehydrogenase catalytic domain-like"/>
    <property type="match status" value="1"/>
</dbReference>
<dbReference type="GO" id="GO:0051287">
    <property type="term" value="F:NAD binding"/>
    <property type="evidence" value="ECO:0007669"/>
    <property type="project" value="InterPro"/>
</dbReference>
<evidence type="ECO:0000313" key="7">
    <source>
        <dbReference type="EMBL" id="MDP9646866.1"/>
    </source>
</evidence>
<keyword evidence="3" id="KW-0520">NAD</keyword>
<dbReference type="InterPro" id="IPR006139">
    <property type="entry name" value="D-isomer_2_OHA_DH_cat_dom"/>
</dbReference>
<comment type="caution">
    <text evidence="7">The sequence shown here is derived from an EMBL/GenBank/DDBJ whole genome shotgun (WGS) entry which is preliminary data.</text>
</comment>
<gene>
    <name evidence="7" type="ORF">J2793_002299</name>
</gene>
<dbReference type="GO" id="GO:0030267">
    <property type="term" value="F:glyoxylate reductase (NADPH) activity"/>
    <property type="evidence" value="ECO:0007669"/>
    <property type="project" value="TreeGrafter"/>
</dbReference>
<evidence type="ECO:0000256" key="4">
    <source>
        <dbReference type="RuleBase" id="RU003719"/>
    </source>
</evidence>
<accession>A0AB73IA05</accession>
<dbReference type="Proteomes" id="UP001229486">
    <property type="component" value="Unassembled WGS sequence"/>
</dbReference>
<keyword evidence="1" id="KW-0521">NADP</keyword>
<dbReference type="Pfam" id="PF00389">
    <property type="entry name" value="2-Hacid_dh"/>
    <property type="match status" value="1"/>
</dbReference>
<dbReference type="GO" id="GO:0005829">
    <property type="term" value="C:cytosol"/>
    <property type="evidence" value="ECO:0007669"/>
    <property type="project" value="TreeGrafter"/>
</dbReference>
<evidence type="ECO:0000259" key="5">
    <source>
        <dbReference type="Pfam" id="PF00389"/>
    </source>
</evidence>
<dbReference type="PANTHER" id="PTHR10996">
    <property type="entry name" value="2-HYDROXYACID DEHYDROGENASE-RELATED"/>
    <property type="match status" value="1"/>
</dbReference>
<evidence type="ECO:0000256" key="2">
    <source>
        <dbReference type="ARBA" id="ARBA00023002"/>
    </source>
</evidence>
<dbReference type="PANTHER" id="PTHR10996:SF178">
    <property type="entry name" value="2-HYDROXYACID DEHYDROGENASE YGL185C-RELATED"/>
    <property type="match status" value="1"/>
</dbReference>
<dbReference type="AlphaFoldDB" id="A0AB73IA05"/>
<proteinExistence type="inferred from homology"/>
<dbReference type="RefSeq" id="WP_392393421.1">
    <property type="nucleotide sequence ID" value="NZ_JAURTK010000002.1"/>
</dbReference>
<dbReference type="SUPFAM" id="SSF51735">
    <property type="entry name" value="NAD(P)-binding Rossmann-fold domains"/>
    <property type="match status" value="1"/>
</dbReference>
<dbReference type="GO" id="GO:0016618">
    <property type="term" value="F:hydroxypyruvate reductase [NAD(P)H] activity"/>
    <property type="evidence" value="ECO:0007669"/>
    <property type="project" value="TreeGrafter"/>
</dbReference>
<dbReference type="EMBL" id="JAURTK010000002">
    <property type="protein sequence ID" value="MDP9646866.1"/>
    <property type="molecule type" value="Genomic_DNA"/>
</dbReference>
<feature type="domain" description="D-isomer specific 2-hydroxyacid dehydrogenase NAD-binding" evidence="6">
    <location>
        <begin position="105"/>
        <end position="276"/>
    </location>
</feature>
<dbReference type="FunFam" id="3.40.50.720:FF:000213">
    <property type="entry name" value="Putative 2-hydroxyacid dehydrogenase"/>
    <property type="match status" value="1"/>
</dbReference>
<evidence type="ECO:0000259" key="6">
    <source>
        <dbReference type="Pfam" id="PF02826"/>
    </source>
</evidence>
<name>A0AB73IA05_9BURK</name>
<comment type="similarity">
    <text evidence="4">Belongs to the D-isomer specific 2-hydroxyacid dehydrogenase family.</text>
</comment>
<evidence type="ECO:0000256" key="3">
    <source>
        <dbReference type="ARBA" id="ARBA00023027"/>
    </source>
</evidence>
<evidence type="ECO:0000256" key="1">
    <source>
        <dbReference type="ARBA" id="ARBA00022857"/>
    </source>
</evidence>
<dbReference type="InterPro" id="IPR050223">
    <property type="entry name" value="D-isomer_2-hydroxyacid_DH"/>
</dbReference>
<dbReference type="Pfam" id="PF02826">
    <property type="entry name" value="2-Hacid_dh_C"/>
    <property type="match status" value="1"/>
</dbReference>
<dbReference type="Gene3D" id="3.40.50.720">
    <property type="entry name" value="NAD(P)-binding Rossmann-like Domain"/>
    <property type="match status" value="2"/>
</dbReference>
<dbReference type="InterPro" id="IPR036291">
    <property type="entry name" value="NAD(P)-bd_dom_sf"/>
</dbReference>
<feature type="domain" description="D-isomer specific 2-hydroxyacid dehydrogenase catalytic" evidence="5">
    <location>
        <begin position="39"/>
        <end position="307"/>
    </location>
</feature>
<organism evidence="7 8">
    <name type="scientific">Paraburkholderia caledonica</name>
    <dbReference type="NCBI Taxonomy" id="134536"/>
    <lineage>
        <taxon>Bacteria</taxon>
        <taxon>Pseudomonadati</taxon>
        <taxon>Pseudomonadota</taxon>
        <taxon>Betaproteobacteria</taxon>
        <taxon>Burkholderiales</taxon>
        <taxon>Burkholderiaceae</taxon>
        <taxon>Paraburkholderia</taxon>
    </lineage>
</organism>
<protein>
    <submittedName>
        <fullName evidence="7">Lactate dehydrogenase-like 2-hydroxyacid dehydrogenase</fullName>
    </submittedName>
</protein>
<dbReference type="InterPro" id="IPR006140">
    <property type="entry name" value="D-isomer_DH_NAD-bd"/>
</dbReference>
<reference evidence="7" key="1">
    <citation type="submission" date="2023-07" db="EMBL/GenBank/DDBJ databases">
        <title>Sorghum-associated microbial communities from plants grown in Nebraska, USA.</title>
        <authorList>
            <person name="Schachtman D."/>
        </authorList>
    </citation>
    <scope>NUCLEOTIDE SEQUENCE</scope>
    <source>
        <strain evidence="7">DS1061</strain>
    </source>
</reference>
<dbReference type="CDD" id="cd12156">
    <property type="entry name" value="HPPR"/>
    <property type="match status" value="1"/>
</dbReference>
<keyword evidence="2 4" id="KW-0560">Oxidoreductase</keyword>